<protein>
    <submittedName>
        <fullName evidence="2">Uncharacterized protein</fullName>
    </submittedName>
</protein>
<dbReference type="EMBL" id="CAUYUJ010014282">
    <property type="protein sequence ID" value="CAK0839283.1"/>
    <property type="molecule type" value="Genomic_DNA"/>
</dbReference>
<evidence type="ECO:0000256" key="1">
    <source>
        <dbReference type="SAM" id="MobiDB-lite"/>
    </source>
</evidence>
<reference evidence="2" key="1">
    <citation type="submission" date="2023-10" db="EMBL/GenBank/DDBJ databases">
        <authorList>
            <person name="Chen Y."/>
            <person name="Shah S."/>
            <person name="Dougan E. K."/>
            <person name="Thang M."/>
            <person name="Chan C."/>
        </authorList>
    </citation>
    <scope>NUCLEOTIDE SEQUENCE [LARGE SCALE GENOMIC DNA]</scope>
</reference>
<feature type="region of interest" description="Disordered" evidence="1">
    <location>
        <begin position="213"/>
        <end position="272"/>
    </location>
</feature>
<feature type="compositionally biased region" description="Basic and acidic residues" evidence="1">
    <location>
        <begin position="219"/>
        <end position="237"/>
    </location>
</feature>
<evidence type="ECO:0000313" key="2">
    <source>
        <dbReference type="EMBL" id="CAK0839283.1"/>
    </source>
</evidence>
<keyword evidence="3" id="KW-1185">Reference proteome</keyword>
<dbReference type="Proteomes" id="UP001189429">
    <property type="component" value="Unassembled WGS sequence"/>
</dbReference>
<accession>A0ABN9T2V0</accession>
<gene>
    <name evidence="2" type="ORF">PCOR1329_LOCUS34995</name>
</gene>
<sequence length="1031" mass="111376">MAAREDVGLERNEWDVDICADCVGWVRTHTPTMSVSELAGELANDKELGKDIADINDKKDNFAGRGLTVTDDMSVQVEVYDDYELLRYRDFVDLCGKTPKQAGALPAHVPTADNFSQSTTFYPNPLNAKKRMGVISKFGVKVSEMKMKPSMHCFTKQPSLLMKYAARSFLKKHAVTLLGRRKRLGGSSAQVAAEHAAADAGLARSGSLVAAEAGSAEKGASKDDGDSLMQESDRDVDQPDGDDDPERTGGAHSMVTPVKGATPVTGARSSPSAVVSEGCQVQAEGPTPWNKYFVGECPAEGTAEFWIWKTPLKGVLVGLKEKHPVSQMNILLPKLDAHSARKLRLHKAAIQQCQEIVDGSAQSMPYNEFADKVKTLVPSVGEWPQEHHRVLLECTLSHHMAEFARTGNEVHAENALEVVKLFTVGEGKDESFNPLKPMLVQSSLSDSERADFFVNEVFGRKVAEWIEDELNGDSLISTFAQVAIKAMKIPEDGNVGEKACYALRAATRTLQVLLHIIHPSLVDGVSLKVYDDAGAILEASAKTDAASSAWQTVGLACVTSPRWNTGLTELAGQKDAMKEVGPIIQATIDSLSSIVEPTAASAKKIGDIVEDIPHCHAQGVKDLAEKLEFKVNEKACELISAAAKAAAGLGDSGNSSDPSSLGIEDLNAFVALARKVTQNCVETEAFIIANNALKLTKESLETSLRAKSLNEALQQFNFEDAQSVANVLGAFGGVVAAALQDEIRVRVKEIVDSVIDSPRAADATNTVNLTPVVSLVSAMVPFVPVEHRMTYQNINSALKLCKGVSAGLAALEGVETTVTCYADKDVQRLLNELQREHLRLKSGTTKLDKAPKVLEACELMSQKAAEKSAKVASDIKATTADQIQSIMKKVAFAMENDSFIKMTSVMMDVESVADVKKQTPKEFFEVDADSIVTAAVMMKKRVDEYGSFLQSSKLGANEFAGDAKILCDRVFTMIAVQKILRPLMDPSVAKDEVKLMFEMKSVQSFLREHKVNVKEMHAGLAAACVQALTAS</sequence>
<evidence type="ECO:0000313" key="3">
    <source>
        <dbReference type="Proteomes" id="UP001189429"/>
    </source>
</evidence>
<comment type="caution">
    <text evidence="2">The sequence shown here is derived from an EMBL/GenBank/DDBJ whole genome shotgun (WGS) entry which is preliminary data.</text>
</comment>
<proteinExistence type="predicted"/>
<name>A0ABN9T2V0_9DINO</name>
<organism evidence="2 3">
    <name type="scientific">Prorocentrum cordatum</name>
    <dbReference type="NCBI Taxonomy" id="2364126"/>
    <lineage>
        <taxon>Eukaryota</taxon>
        <taxon>Sar</taxon>
        <taxon>Alveolata</taxon>
        <taxon>Dinophyceae</taxon>
        <taxon>Prorocentrales</taxon>
        <taxon>Prorocentraceae</taxon>
        <taxon>Prorocentrum</taxon>
    </lineage>
</organism>